<dbReference type="Pfam" id="PF00847">
    <property type="entry name" value="AP2"/>
    <property type="match status" value="1"/>
</dbReference>
<dbReference type="SUPFAM" id="SSF54171">
    <property type="entry name" value="DNA-binding domain"/>
    <property type="match status" value="1"/>
</dbReference>
<proteinExistence type="inferred from homology"/>
<feature type="region of interest" description="Disordered" evidence="8">
    <location>
        <begin position="252"/>
        <end position="280"/>
    </location>
</feature>
<keyword evidence="6" id="KW-0539">Nucleus</keyword>
<dbReference type="InterPro" id="IPR036955">
    <property type="entry name" value="AP2/ERF_dom_sf"/>
</dbReference>
<comment type="subcellular location">
    <subcellularLocation>
        <location evidence="1">Nucleus</location>
    </subcellularLocation>
</comment>
<dbReference type="GO" id="GO:0003677">
    <property type="term" value="F:DNA binding"/>
    <property type="evidence" value="ECO:0007669"/>
    <property type="project" value="UniProtKB-KW"/>
</dbReference>
<evidence type="ECO:0000256" key="5">
    <source>
        <dbReference type="ARBA" id="ARBA00023163"/>
    </source>
</evidence>
<feature type="region of interest" description="Disordered" evidence="8">
    <location>
        <begin position="1"/>
        <end position="41"/>
    </location>
</feature>
<evidence type="ECO:0000256" key="3">
    <source>
        <dbReference type="ARBA" id="ARBA00023125"/>
    </source>
</evidence>
<dbReference type="GO" id="GO:0003700">
    <property type="term" value="F:DNA-binding transcription factor activity"/>
    <property type="evidence" value="ECO:0007669"/>
    <property type="project" value="InterPro"/>
</dbReference>
<dbReference type="PANTHER" id="PTHR31839">
    <property type="entry name" value="DEHYDRATION-RESPONSIVE ELEMENT-BINDING PROTEIN 1D"/>
    <property type="match status" value="1"/>
</dbReference>
<feature type="compositionally biased region" description="Polar residues" evidence="8">
    <location>
        <begin position="8"/>
        <end position="17"/>
    </location>
</feature>
<evidence type="ECO:0000256" key="8">
    <source>
        <dbReference type="SAM" id="MobiDB-lite"/>
    </source>
</evidence>
<evidence type="ECO:0000259" key="9">
    <source>
        <dbReference type="PROSITE" id="PS51032"/>
    </source>
</evidence>
<organism evidence="10 11">
    <name type="scientific">Rosa chinensis</name>
    <name type="common">China rose</name>
    <dbReference type="NCBI Taxonomy" id="74649"/>
    <lineage>
        <taxon>Eukaryota</taxon>
        <taxon>Viridiplantae</taxon>
        <taxon>Streptophyta</taxon>
        <taxon>Embryophyta</taxon>
        <taxon>Tracheophyta</taxon>
        <taxon>Spermatophyta</taxon>
        <taxon>Magnoliopsida</taxon>
        <taxon>eudicotyledons</taxon>
        <taxon>Gunneridae</taxon>
        <taxon>Pentapetalae</taxon>
        <taxon>rosids</taxon>
        <taxon>fabids</taxon>
        <taxon>Rosales</taxon>
        <taxon>Rosaceae</taxon>
        <taxon>Rosoideae</taxon>
        <taxon>Rosoideae incertae sedis</taxon>
        <taxon>Rosa</taxon>
    </lineage>
</organism>
<keyword evidence="5" id="KW-0804">Transcription</keyword>
<feature type="region of interest" description="Disordered" evidence="8">
    <location>
        <begin position="81"/>
        <end position="111"/>
    </location>
</feature>
<dbReference type="InterPro" id="IPR001471">
    <property type="entry name" value="AP2/ERF_dom"/>
</dbReference>
<dbReference type="Proteomes" id="UP000238479">
    <property type="component" value="Chromosome 7"/>
</dbReference>
<dbReference type="InterPro" id="IPR016177">
    <property type="entry name" value="DNA-bd_dom_sf"/>
</dbReference>
<sequence length="280" mass="29945">MADPNTPPTNLRQITIDQPTPTQFTSDFPPPPSPTLHQPLLPAPSHSLALLPLDHPCGTPIIPIISPTSEATVVQQLQLQTPKEATAPQGKTPMASSSSGKHPRYRGIRSRGGKWVSEIREPRKTKRIWLGTFPTPEMAAAAYDVAALALKREDAVLNFPSFIKSYPVPASMSALDIRAAAAAAASAVGPATLKKSGSTGTSNVGQQQKEYEDMLSINNSTLASSVGADFMDEEEIFGMPNLLVDMAEGMLVSPPRINSPPSDYDSPENSEGGESLWNYD</sequence>
<evidence type="ECO:0000256" key="4">
    <source>
        <dbReference type="ARBA" id="ARBA00023159"/>
    </source>
</evidence>
<keyword evidence="2" id="KW-0805">Transcription regulation</keyword>
<dbReference type="AlphaFoldDB" id="A0A2P6P7D0"/>
<evidence type="ECO:0000313" key="11">
    <source>
        <dbReference type="Proteomes" id="UP000238479"/>
    </source>
</evidence>
<comment type="caution">
    <text evidence="10">The sequence shown here is derived from an EMBL/GenBank/DDBJ whole genome shotgun (WGS) entry which is preliminary data.</text>
</comment>
<name>A0A2P6P7D0_ROSCH</name>
<evidence type="ECO:0000256" key="7">
    <source>
        <dbReference type="ARBA" id="ARBA00024343"/>
    </source>
</evidence>
<comment type="similarity">
    <text evidence="7">Belongs to the AP2/ERF transcription factor family. ERF subfamily.</text>
</comment>
<accession>A0A2P6P7D0</accession>
<dbReference type="SMART" id="SM00380">
    <property type="entry name" value="AP2"/>
    <property type="match status" value="1"/>
</dbReference>
<keyword evidence="3" id="KW-0238">DNA-binding</keyword>
<evidence type="ECO:0000313" key="10">
    <source>
        <dbReference type="EMBL" id="PRQ17829.1"/>
    </source>
</evidence>
<dbReference type="Gramene" id="PRQ17829">
    <property type="protein sequence ID" value="PRQ17829"/>
    <property type="gene ID" value="RchiOBHm_Chr7g0199231"/>
</dbReference>
<evidence type="ECO:0000256" key="6">
    <source>
        <dbReference type="ARBA" id="ARBA00023242"/>
    </source>
</evidence>
<dbReference type="CDD" id="cd00018">
    <property type="entry name" value="AP2"/>
    <property type="match status" value="1"/>
</dbReference>
<feature type="compositionally biased region" description="Basic residues" evidence="8">
    <location>
        <begin position="101"/>
        <end position="111"/>
    </location>
</feature>
<dbReference type="EMBL" id="PDCK01000045">
    <property type="protein sequence ID" value="PRQ17829.1"/>
    <property type="molecule type" value="Genomic_DNA"/>
</dbReference>
<keyword evidence="4" id="KW-0010">Activator</keyword>
<dbReference type="OMA" id="LEYSHQG"/>
<protein>
    <submittedName>
        <fullName evidence="10">Putative transcription factor AP2-EREBP family</fullName>
    </submittedName>
</protein>
<feature type="domain" description="AP2/ERF" evidence="9">
    <location>
        <begin position="104"/>
        <end position="160"/>
    </location>
</feature>
<evidence type="ECO:0000256" key="2">
    <source>
        <dbReference type="ARBA" id="ARBA00023015"/>
    </source>
</evidence>
<dbReference type="Gene3D" id="3.30.730.10">
    <property type="entry name" value="AP2/ERF domain"/>
    <property type="match status" value="1"/>
</dbReference>
<dbReference type="PROSITE" id="PS51032">
    <property type="entry name" value="AP2_ERF"/>
    <property type="match status" value="1"/>
</dbReference>
<dbReference type="OrthoDB" id="1932364at2759"/>
<dbReference type="InterPro" id="IPR045277">
    <property type="entry name" value="DRE1A-I"/>
</dbReference>
<gene>
    <name evidence="10" type="ORF">RchiOBHm_Chr7g0199231</name>
</gene>
<dbReference type="STRING" id="74649.A0A2P6P7D0"/>
<feature type="compositionally biased region" description="Low complexity" evidence="8">
    <location>
        <begin position="18"/>
        <end position="27"/>
    </location>
</feature>
<dbReference type="GO" id="GO:0005634">
    <property type="term" value="C:nucleus"/>
    <property type="evidence" value="ECO:0007669"/>
    <property type="project" value="UniProtKB-SubCell"/>
</dbReference>
<keyword evidence="11" id="KW-1185">Reference proteome</keyword>
<reference evidence="10 11" key="1">
    <citation type="journal article" date="2018" name="Nat. Genet.">
        <title>The Rosa genome provides new insights in the design of modern roses.</title>
        <authorList>
            <person name="Bendahmane M."/>
        </authorList>
    </citation>
    <scope>NUCLEOTIDE SEQUENCE [LARGE SCALE GENOMIC DNA]</scope>
    <source>
        <strain evidence="11">cv. Old Blush</strain>
    </source>
</reference>
<dbReference type="PANTHER" id="PTHR31839:SF85">
    <property type="entry name" value="AP2_ERF DOMAIN-CONTAINING PROTEIN"/>
    <property type="match status" value="1"/>
</dbReference>
<evidence type="ECO:0000256" key="1">
    <source>
        <dbReference type="ARBA" id="ARBA00004123"/>
    </source>
</evidence>